<keyword evidence="2" id="KW-1185">Reference proteome</keyword>
<comment type="caution">
    <text evidence="1">The sequence shown here is derived from an EMBL/GenBank/DDBJ whole genome shotgun (WGS) entry which is preliminary data.</text>
</comment>
<name>A0ABR1KRW7_9PEZI</name>
<organism evidence="1 2">
    <name type="scientific">Phyllosticta citriasiana</name>
    <dbReference type="NCBI Taxonomy" id="595635"/>
    <lineage>
        <taxon>Eukaryota</taxon>
        <taxon>Fungi</taxon>
        <taxon>Dikarya</taxon>
        <taxon>Ascomycota</taxon>
        <taxon>Pezizomycotina</taxon>
        <taxon>Dothideomycetes</taxon>
        <taxon>Dothideomycetes incertae sedis</taxon>
        <taxon>Botryosphaeriales</taxon>
        <taxon>Phyllostictaceae</taxon>
        <taxon>Phyllosticta</taxon>
    </lineage>
</organism>
<protein>
    <submittedName>
        <fullName evidence="1">Uncharacterized protein</fullName>
    </submittedName>
</protein>
<accession>A0ABR1KRW7</accession>
<reference evidence="1 2" key="1">
    <citation type="submission" date="2024-04" db="EMBL/GenBank/DDBJ databases">
        <title>Phyllosticta paracitricarpa is synonymous to the EU quarantine fungus P. citricarpa based on phylogenomic analyses.</title>
        <authorList>
            <consortium name="Lawrence Berkeley National Laboratory"/>
            <person name="Van Ingen-Buijs V.A."/>
            <person name="Van Westerhoven A.C."/>
            <person name="Haridas S."/>
            <person name="Skiadas P."/>
            <person name="Martin F."/>
            <person name="Groenewald J.Z."/>
            <person name="Crous P.W."/>
            <person name="Seidl M.F."/>
        </authorList>
    </citation>
    <scope>NUCLEOTIDE SEQUENCE [LARGE SCALE GENOMIC DNA]</scope>
    <source>
        <strain evidence="1 2">CBS 123371</strain>
    </source>
</reference>
<dbReference type="Proteomes" id="UP001363622">
    <property type="component" value="Unassembled WGS sequence"/>
</dbReference>
<evidence type="ECO:0000313" key="1">
    <source>
        <dbReference type="EMBL" id="KAK7517531.1"/>
    </source>
</evidence>
<dbReference type="EMBL" id="JBBPHU010000005">
    <property type="protein sequence ID" value="KAK7517531.1"/>
    <property type="molecule type" value="Genomic_DNA"/>
</dbReference>
<proteinExistence type="predicted"/>
<sequence>MPTRALLRIHLNPAADRDSGGDFSRLSALSTEILTLCCSPLHTGPVHGGKSPVTSTTTSTFRLRLDPVLGCRVVGQVSLFVDQGEPLVRSCVQVCHCPQAQPCLVRRLSGRRLLLRSTPTCNSSRTAKSSGIVRPKDAMAAAFSAGHGGSVRQTARGSAMDGWIPSRAAEIAFRLDVGGVVKTSRGISGADVAEVQHDTLWERFLWIHARQ</sequence>
<evidence type="ECO:0000313" key="2">
    <source>
        <dbReference type="Proteomes" id="UP001363622"/>
    </source>
</evidence>
<gene>
    <name evidence="1" type="ORF">IWZ03DRAFT_174365</name>
</gene>